<keyword evidence="2" id="KW-0614">Plasmid</keyword>
<evidence type="ECO:0000256" key="1">
    <source>
        <dbReference type="SAM" id="MobiDB-lite"/>
    </source>
</evidence>
<dbReference type="EMBL" id="AP018204">
    <property type="protein sequence ID" value="BAY59339.1"/>
    <property type="molecule type" value="Genomic_DNA"/>
</dbReference>
<feature type="region of interest" description="Disordered" evidence="1">
    <location>
        <begin position="174"/>
        <end position="193"/>
    </location>
</feature>
<reference evidence="2 3" key="1">
    <citation type="submission" date="2017-06" db="EMBL/GenBank/DDBJ databases">
        <title>Genome sequencing of cyanobaciteial culture collection at National Institute for Environmental Studies (NIES).</title>
        <authorList>
            <person name="Hirose Y."/>
            <person name="Shimura Y."/>
            <person name="Fujisawa T."/>
            <person name="Nakamura Y."/>
            <person name="Kawachi M."/>
        </authorList>
    </citation>
    <scope>NUCLEOTIDE SEQUENCE [LARGE SCALE GENOMIC DNA]</scope>
    <source>
        <strain evidence="2 3">NIES-2135</strain>
        <plasmid evidence="3">Plasmid Plasmid1 dna</plasmid>
    </source>
</reference>
<accession>A0A1Z4JRJ0</accession>
<keyword evidence="3" id="KW-1185">Reference proteome</keyword>
<evidence type="ECO:0000313" key="2">
    <source>
        <dbReference type="EMBL" id="BAY59339.1"/>
    </source>
</evidence>
<dbReference type="Proteomes" id="UP000217895">
    <property type="component" value="Plasmid Plasmid1 dna"/>
</dbReference>
<evidence type="ECO:0000313" key="3">
    <source>
        <dbReference type="Proteomes" id="UP000217895"/>
    </source>
</evidence>
<dbReference type="AlphaFoldDB" id="A0A1Z4JRJ0"/>
<geneLocation type="plasmid" evidence="2">
    <name>plasmid1</name>
</geneLocation>
<feature type="compositionally biased region" description="Basic and acidic residues" evidence="1">
    <location>
        <begin position="174"/>
        <end position="183"/>
    </location>
</feature>
<sequence>MSYAVLSDETKKHLEQERVRLMNDRETIVSGIASSVSAEVDQAIQTLNALLKEAPKVEVVPAKDIVESVTKLLDQAATETPTQPSRRTSTKKAKTEAKEKSSQPQAFDAKQLKRKFKGISLSDAVVQVMQQDPARIYTTDDLIAALYDKFDEADLPRARKTLGATLMHAIRAGKAEKVQDKPPHYKLSTPATV</sequence>
<feature type="region of interest" description="Disordered" evidence="1">
    <location>
        <begin position="75"/>
        <end position="108"/>
    </location>
</feature>
<name>A0A1Z4JRJ0_LEPBY</name>
<protein>
    <submittedName>
        <fullName evidence="2">Uncharacterized protein</fullName>
    </submittedName>
</protein>
<proteinExistence type="predicted"/>
<organism evidence="2 3">
    <name type="scientific">Leptolyngbya boryana NIES-2135</name>
    <dbReference type="NCBI Taxonomy" id="1973484"/>
    <lineage>
        <taxon>Bacteria</taxon>
        <taxon>Bacillati</taxon>
        <taxon>Cyanobacteriota</taxon>
        <taxon>Cyanophyceae</taxon>
        <taxon>Leptolyngbyales</taxon>
        <taxon>Leptolyngbyaceae</taxon>
        <taxon>Leptolyngbya group</taxon>
        <taxon>Leptolyngbya</taxon>
    </lineage>
</organism>
<gene>
    <name evidence="2" type="ORF">NIES2135_62160</name>
</gene>